<dbReference type="InterPro" id="IPR036397">
    <property type="entry name" value="RNaseH_sf"/>
</dbReference>
<evidence type="ECO:0000256" key="8">
    <source>
        <dbReference type="HAMAP-Rule" id="MF_00045"/>
    </source>
</evidence>
<dbReference type="GO" id="GO:0005737">
    <property type="term" value="C:cytoplasm"/>
    <property type="evidence" value="ECO:0007669"/>
    <property type="project" value="UniProtKB-SubCell"/>
</dbReference>
<keyword evidence="11" id="KW-1185">Reference proteome</keyword>
<keyword evidence="2 8" id="KW-0963">Cytoplasm</keyword>
<dbReference type="HAMAP" id="MF_00045">
    <property type="entry name" value="Oligoribonuclease"/>
    <property type="match status" value="1"/>
</dbReference>
<keyword evidence="3 8" id="KW-0540">Nuclease</keyword>
<gene>
    <name evidence="8 10" type="primary">orn</name>
    <name evidence="10" type="ORF">CCHOA_08855</name>
</gene>
<dbReference type="GO" id="GO:0003676">
    <property type="term" value="F:nucleic acid binding"/>
    <property type="evidence" value="ECO:0007669"/>
    <property type="project" value="InterPro"/>
</dbReference>
<dbReference type="RefSeq" id="WP_123929163.1">
    <property type="nucleotide sequence ID" value="NZ_CP033896.1"/>
</dbReference>
<dbReference type="InterPro" id="IPR022894">
    <property type="entry name" value="Oligoribonuclease"/>
</dbReference>
<dbReference type="Proteomes" id="UP000269019">
    <property type="component" value="Chromosome"/>
</dbReference>
<evidence type="ECO:0000256" key="5">
    <source>
        <dbReference type="ARBA" id="ARBA00022839"/>
    </source>
</evidence>
<comment type="similarity">
    <text evidence="1 8">Belongs to the oligoribonuclease family.</text>
</comment>
<dbReference type="CDD" id="cd06135">
    <property type="entry name" value="Orn"/>
    <property type="match status" value="1"/>
</dbReference>
<sequence>MTDQATASEPEISASDNRLVWVDLEMTGLDPDRHVIVEIACIVTDAQLRLLDDGLDLVVHATEDELAAMDNYVTKMHDSSGLTAEIRRSTISVAAAEQAVCDYISQHCPAGSNPPLAGNSIATDRTFIRRYMPKLDQMLHYRMIDVTTIKELSRRWFPRVYYGQPKKAMSHRALTDIVESIRELAYFQRTVFTAPPGPTTEAVAENTAATIDAFTQTLASLAPPQTSLS</sequence>
<organism evidence="10 11">
    <name type="scientific">Corynebacterium choanae</name>
    <dbReference type="NCBI Taxonomy" id="1862358"/>
    <lineage>
        <taxon>Bacteria</taxon>
        <taxon>Bacillati</taxon>
        <taxon>Actinomycetota</taxon>
        <taxon>Actinomycetes</taxon>
        <taxon>Mycobacteriales</taxon>
        <taxon>Corynebacteriaceae</taxon>
        <taxon>Corynebacterium</taxon>
    </lineage>
</organism>
<evidence type="ECO:0000313" key="10">
    <source>
        <dbReference type="EMBL" id="AZA14157.1"/>
    </source>
</evidence>
<dbReference type="SMART" id="SM00479">
    <property type="entry name" value="EXOIII"/>
    <property type="match status" value="1"/>
</dbReference>
<dbReference type="EMBL" id="CP033896">
    <property type="protein sequence ID" value="AZA14157.1"/>
    <property type="molecule type" value="Genomic_DNA"/>
</dbReference>
<evidence type="ECO:0000256" key="1">
    <source>
        <dbReference type="ARBA" id="ARBA00009921"/>
    </source>
</evidence>
<evidence type="ECO:0000256" key="7">
    <source>
        <dbReference type="ARBA" id="ARBA00070964"/>
    </source>
</evidence>
<dbReference type="FunFam" id="3.30.420.10:FF:000003">
    <property type="entry name" value="Oligoribonuclease"/>
    <property type="match status" value="1"/>
</dbReference>
<accession>A0A3G6J7X4</accession>
<dbReference type="Pfam" id="PF00929">
    <property type="entry name" value="RNase_T"/>
    <property type="match status" value="1"/>
</dbReference>
<dbReference type="EC" id="3.1.-.-" evidence="8"/>
<keyword evidence="5 8" id="KW-0269">Exonuclease</keyword>
<dbReference type="PANTHER" id="PTHR11046:SF0">
    <property type="entry name" value="OLIGORIBONUCLEASE, MITOCHONDRIAL"/>
    <property type="match status" value="1"/>
</dbReference>
<comment type="subcellular location">
    <subcellularLocation>
        <location evidence="8">Cytoplasm</location>
    </subcellularLocation>
</comment>
<name>A0A3G6J7X4_9CORY</name>
<comment type="function">
    <text evidence="6 8">3'-to-5' exoribonuclease specific for small oligoribonucleotides.</text>
</comment>
<dbReference type="InterPro" id="IPR012337">
    <property type="entry name" value="RNaseH-like_sf"/>
</dbReference>
<protein>
    <recommendedName>
        <fullName evidence="7 8">Oligoribonuclease</fullName>
        <ecNumber evidence="8">3.1.-.-</ecNumber>
    </recommendedName>
</protein>
<feature type="domain" description="Exonuclease" evidence="9">
    <location>
        <begin position="18"/>
        <end position="193"/>
    </location>
</feature>
<evidence type="ECO:0000256" key="6">
    <source>
        <dbReference type="ARBA" id="ARBA00057155"/>
    </source>
</evidence>
<keyword evidence="4 8" id="KW-0378">Hydrolase</keyword>
<dbReference type="SUPFAM" id="SSF53098">
    <property type="entry name" value="Ribonuclease H-like"/>
    <property type="match status" value="1"/>
</dbReference>
<evidence type="ECO:0000256" key="3">
    <source>
        <dbReference type="ARBA" id="ARBA00022722"/>
    </source>
</evidence>
<feature type="active site" evidence="8">
    <location>
        <position position="141"/>
    </location>
</feature>
<reference evidence="10 11" key="1">
    <citation type="submission" date="2018-11" db="EMBL/GenBank/DDBJ databases">
        <authorList>
            <person name="Kleinhagauer T."/>
            <person name="Glaeser S.P."/>
            <person name="Spergser J."/>
            <person name="Ruckert C."/>
            <person name="Kaempfer P."/>
            <person name="Busse H.-J."/>
        </authorList>
    </citation>
    <scope>NUCLEOTIDE SEQUENCE [LARGE SCALE GENOMIC DNA]</scope>
    <source>
        <strain evidence="10 11">200CH</strain>
    </source>
</reference>
<dbReference type="KEGG" id="ccho:CCHOA_08855"/>
<dbReference type="AlphaFoldDB" id="A0A3G6J7X4"/>
<evidence type="ECO:0000313" key="11">
    <source>
        <dbReference type="Proteomes" id="UP000269019"/>
    </source>
</evidence>
<dbReference type="NCBIfam" id="NF003765">
    <property type="entry name" value="PRK05359.1"/>
    <property type="match status" value="1"/>
</dbReference>
<proteinExistence type="inferred from homology"/>
<dbReference type="GO" id="GO:0000175">
    <property type="term" value="F:3'-5'-RNA exonuclease activity"/>
    <property type="evidence" value="ECO:0007669"/>
    <property type="project" value="InterPro"/>
</dbReference>
<evidence type="ECO:0000259" key="9">
    <source>
        <dbReference type="SMART" id="SM00479"/>
    </source>
</evidence>
<dbReference type="PANTHER" id="PTHR11046">
    <property type="entry name" value="OLIGORIBONUCLEASE, MITOCHONDRIAL"/>
    <property type="match status" value="1"/>
</dbReference>
<dbReference type="InterPro" id="IPR013520">
    <property type="entry name" value="Ribonucl_H"/>
</dbReference>
<dbReference type="Gene3D" id="3.30.420.10">
    <property type="entry name" value="Ribonuclease H-like superfamily/Ribonuclease H"/>
    <property type="match status" value="1"/>
</dbReference>
<evidence type="ECO:0000256" key="4">
    <source>
        <dbReference type="ARBA" id="ARBA00022801"/>
    </source>
</evidence>
<dbReference type="OrthoDB" id="9801329at2"/>
<evidence type="ECO:0000256" key="2">
    <source>
        <dbReference type="ARBA" id="ARBA00022490"/>
    </source>
</evidence>